<dbReference type="RefSeq" id="WP_277865706.1">
    <property type="nucleotide sequence ID" value="NZ_JAKKUT010000001.1"/>
</dbReference>
<evidence type="ECO:0000313" key="3">
    <source>
        <dbReference type="EMBL" id="MDG2989792.1"/>
    </source>
</evidence>
<protein>
    <submittedName>
        <fullName evidence="3">Uncharacterized protein</fullName>
    </submittedName>
</protein>
<reference evidence="3" key="2">
    <citation type="submission" date="2022-01" db="EMBL/GenBank/DDBJ databases">
        <authorList>
            <person name="Zivanovic Y."/>
            <person name="Moreira D."/>
            <person name="Lopez-Garcia P."/>
        </authorList>
    </citation>
    <scope>NUCLEOTIDE SEQUENCE</scope>
    <source>
        <strain evidence="3">G9</strain>
    </source>
</reference>
<proteinExistence type="predicted"/>
<feature type="region of interest" description="Disordered" evidence="1">
    <location>
        <begin position="1"/>
        <end position="25"/>
    </location>
</feature>
<keyword evidence="2" id="KW-1133">Transmembrane helix</keyword>
<keyword evidence="2" id="KW-0812">Transmembrane</keyword>
<evidence type="ECO:0000313" key="4">
    <source>
        <dbReference type="Proteomes" id="UP001154265"/>
    </source>
</evidence>
<keyword evidence="4" id="KW-1185">Reference proteome</keyword>
<organism evidence="3 4">
    <name type="scientific">Candidatus Synechococcus calcipolaris G9</name>
    <dbReference type="NCBI Taxonomy" id="1497997"/>
    <lineage>
        <taxon>Bacteria</taxon>
        <taxon>Bacillati</taxon>
        <taxon>Cyanobacteriota</taxon>
        <taxon>Cyanophyceae</taxon>
        <taxon>Synechococcales</taxon>
        <taxon>Synechococcaceae</taxon>
        <taxon>Synechococcus</taxon>
    </lineage>
</organism>
<gene>
    <name evidence="3" type="ORF">L3556_02400</name>
</gene>
<name>A0ABT6EVF6_9SYNE</name>
<accession>A0ABT6EVF6</accession>
<feature type="transmembrane region" description="Helical" evidence="2">
    <location>
        <begin position="49"/>
        <end position="72"/>
    </location>
</feature>
<keyword evidence="2" id="KW-0472">Membrane</keyword>
<sequence length="116" mass="12901">MSQIQSPHPESPLPLSESEPLSSPENVYLADREPLKSSEPDRDRARAKLAWMLFFLLIAINASAIIIMILLLVIPIQANEDRQITYTYAKDIITLLIASQTGLIGAVLGFYFGSDR</sequence>
<feature type="transmembrane region" description="Helical" evidence="2">
    <location>
        <begin position="92"/>
        <end position="112"/>
    </location>
</feature>
<evidence type="ECO:0000256" key="2">
    <source>
        <dbReference type="SAM" id="Phobius"/>
    </source>
</evidence>
<dbReference type="Proteomes" id="UP001154265">
    <property type="component" value="Unassembled WGS sequence"/>
</dbReference>
<comment type="caution">
    <text evidence="3">The sequence shown here is derived from an EMBL/GenBank/DDBJ whole genome shotgun (WGS) entry which is preliminary data.</text>
</comment>
<evidence type="ECO:0000256" key="1">
    <source>
        <dbReference type="SAM" id="MobiDB-lite"/>
    </source>
</evidence>
<dbReference type="EMBL" id="JAKKUT010000001">
    <property type="protein sequence ID" value="MDG2989792.1"/>
    <property type="molecule type" value="Genomic_DNA"/>
</dbReference>
<reference evidence="3" key="1">
    <citation type="journal article" date="2022" name="Genome Biol. Evol.">
        <title>A New Gene Family Diagnostic for Intracellular Biomineralization of Amorphous Ca Carbonates by Cyanobacteria.</title>
        <authorList>
            <person name="Benzerara K."/>
            <person name="Duprat E."/>
            <person name="Bitard-Feildel T."/>
            <person name="Caumes G."/>
            <person name="Cassier-Chauvat C."/>
            <person name="Chauvat F."/>
            <person name="Dezi M."/>
            <person name="Diop S.I."/>
            <person name="Gaschignard G."/>
            <person name="Gorgen S."/>
            <person name="Gugger M."/>
            <person name="Lopez-Garcia P."/>
            <person name="Millet M."/>
            <person name="Skouri-Panet F."/>
            <person name="Moreira D."/>
            <person name="Callebaut I."/>
        </authorList>
    </citation>
    <scope>NUCLEOTIDE SEQUENCE</scope>
    <source>
        <strain evidence="3">G9</strain>
    </source>
</reference>
<feature type="compositionally biased region" description="Low complexity" evidence="1">
    <location>
        <begin position="13"/>
        <end position="25"/>
    </location>
</feature>